<keyword evidence="3" id="KW-1185">Reference proteome</keyword>
<gene>
    <name evidence="2" type="ORF">SAMN02982919_02073</name>
</gene>
<sequence>MARFFKPLLGAVALAAATLTSTGAFAAYAYNAQITITAPKGSTAEAAAKNKALPIGIKYSTCAPKITAVTPNVQNIDMLNFAVKYDAGKDASEIGDVFVILQNLTDAAAARYYAVSRTTGVAGGVSLVAGGGTITALDTATVGFATVKPFLAASDNLGSGAQTEVLFGGNLNLTGLPMGLWSLSVIIAPPGASYLAAGAETGTGNFSFGHPESWAAQDTVVFALGTPMGGVQAVAPNALATDLTDYATVGVNCR</sequence>
<evidence type="ECO:0000313" key="3">
    <source>
        <dbReference type="Proteomes" id="UP000199766"/>
    </source>
</evidence>
<feature type="chain" id="PRO_5011452072" description="DUF1120 domain-containing protein" evidence="1">
    <location>
        <begin position="27"/>
        <end position="254"/>
    </location>
</feature>
<accession>A0A1H9MVJ9</accession>
<dbReference type="AlphaFoldDB" id="A0A1H9MVJ9"/>
<dbReference type="RefSeq" id="WP_091456999.1">
    <property type="nucleotide sequence ID" value="NZ_FOGD01000006.1"/>
</dbReference>
<organism evidence="2 3">
    <name type="scientific">Giesbergeria anulus</name>
    <dbReference type="NCBI Taxonomy" id="180197"/>
    <lineage>
        <taxon>Bacteria</taxon>
        <taxon>Pseudomonadati</taxon>
        <taxon>Pseudomonadota</taxon>
        <taxon>Betaproteobacteria</taxon>
        <taxon>Burkholderiales</taxon>
        <taxon>Comamonadaceae</taxon>
        <taxon>Giesbergeria</taxon>
    </lineage>
</organism>
<evidence type="ECO:0000256" key="1">
    <source>
        <dbReference type="SAM" id="SignalP"/>
    </source>
</evidence>
<dbReference type="Proteomes" id="UP000199766">
    <property type="component" value="Unassembled WGS sequence"/>
</dbReference>
<protein>
    <recommendedName>
        <fullName evidence="4">DUF1120 domain-containing protein</fullName>
    </recommendedName>
</protein>
<reference evidence="2 3" key="1">
    <citation type="submission" date="2016-10" db="EMBL/GenBank/DDBJ databases">
        <authorList>
            <person name="de Groot N.N."/>
        </authorList>
    </citation>
    <scope>NUCLEOTIDE SEQUENCE [LARGE SCALE GENOMIC DNA]</scope>
    <source>
        <strain evidence="2 3">ATCC 35958</strain>
    </source>
</reference>
<proteinExistence type="predicted"/>
<evidence type="ECO:0008006" key="4">
    <source>
        <dbReference type="Google" id="ProtNLM"/>
    </source>
</evidence>
<feature type="signal peptide" evidence="1">
    <location>
        <begin position="1"/>
        <end position="26"/>
    </location>
</feature>
<dbReference type="EMBL" id="FOGD01000006">
    <property type="protein sequence ID" value="SER27712.1"/>
    <property type="molecule type" value="Genomic_DNA"/>
</dbReference>
<keyword evidence="1" id="KW-0732">Signal</keyword>
<name>A0A1H9MVJ9_9BURK</name>
<evidence type="ECO:0000313" key="2">
    <source>
        <dbReference type="EMBL" id="SER27712.1"/>
    </source>
</evidence>